<name>A0A1G4I1G7_TRYEQ</name>
<feature type="region of interest" description="Disordered" evidence="1">
    <location>
        <begin position="148"/>
        <end position="205"/>
    </location>
</feature>
<gene>
    <name evidence="2" type="ORF">TEOVI_000591400</name>
</gene>
<protein>
    <submittedName>
        <fullName evidence="2">Uncharacterized protein</fullName>
    </submittedName>
</protein>
<feature type="compositionally biased region" description="Polar residues" evidence="1">
    <location>
        <begin position="237"/>
        <end position="252"/>
    </location>
</feature>
<proteinExistence type="predicted"/>
<evidence type="ECO:0000313" key="2">
    <source>
        <dbReference type="EMBL" id="SCU65544.1"/>
    </source>
</evidence>
<dbReference type="Proteomes" id="UP000195570">
    <property type="component" value="Unassembled WGS sequence"/>
</dbReference>
<accession>A0A1G4I1G7</accession>
<reference evidence="2" key="1">
    <citation type="submission" date="2016-09" db="EMBL/GenBank/DDBJ databases">
        <authorList>
            <person name="Hebert L."/>
            <person name="Moumen B."/>
        </authorList>
    </citation>
    <scope>NUCLEOTIDE SEQUENCE [LARGE SCALE GENOMIC DNA]</scope>
    <source>
        <strain evidence="2">OVI</strain>
    </source>
</reference>
<evidence type="ECO:0000256" key="1">
    <source>
        <dbReference type="SAM" id="MobiDB-lite"/>
    </source>
</evidence>
<sequence length="306" mass="32124">MLRQHSPDGMAGKTRVSSITWEDELLLRGVRLDSDLVPHLQTTLSSPHNRSEHGATTPAGSSAILAMVNAGGSCTSSPRSEVRMKNVSPLRDLSAKLRGKDSAASTCDECGVGYSSDSGLSNTWVRYGPNAMSSPRVVVPSLLPLPQNITPPPRGGKDISHNCALPPLGAEGQKSSGRSTAPLSRTGHEQPGNSPAPKLSSSTIAIRDTEATLVLRTNTPLSCGRKEKKLSLGGTGKSCSNDGRSIATPSKTTIKRAMTPLSKQTTSTSCERSSSQGNGRRCESGRSSIQANGLQVLDPIGSRRDD</sequence>
<evidence type="ECO:0000313" key="3">
    <source>
        <dbReference type="Proteomes" id="UP000195570"/>
    </source>
</evidence>
<organism evidence="2 3">
    <name type="scientific">Trypanosoma equiperdum</name>
    <dbReference type="NCBI Taxonomy" id="5694"/>
    <lineage>
        <taxon>Eukaryota</taxon>
        <taxon>Discoba</taxon>
        <taxon>Euglenozoa</taxon>
        <taxon>Kinetoplastea</taxon>
        <taxon>Metakinetoplastina</taxon>
        <taxon>Trypanosomatida</taxon>
        <taxon>Trypanosomatidae</taxon>
        <taxon>Trypanosoma</taxon>
    </lineage>
</organism>
<dbReference type="GeneID" id="92379853"/>
<feature type="compositionally biased region" description="Polar residues" evidence="1">
    <location>
        <begin position="261"/>
        <end position="278"/>
    </location>
</feature>
<dbReference type="VEuPathDB" id="TriTrypDB:TEOVI_000591400"/>
<dbReference type="RefSeq" id="XP_067077127.1">
    <property type="nucleotide sequence ID" value="XM_067221026.1"/>
</dbReference>
<feature type="region of interest" description="Disordered" evidence="1">
    <location>
        <begin position="224"/>
        <end position="306"/>
    </location>
</feature>
<feature type="compositionally biased region" description="Polar residues" evidence="1">
    <location>
        <begin position="173"/>
        <end position="183"/>
    </location>
</feature>
<keyword evidence="3" id="KW-1185">Reference proteome</keyword>
<dbReference type="EMBL" id="CZPT02000334">
    <property type="protein sequence ID" value="SCU65544.1"/>
    <property type="molecule type" value="Genomic_DNA"/>
</dbReference>
<comment type="caution">
    <text evidence="2">The sequence shown here is derived from an EMBL/GenBank/DDBJ whole genome shotgun (WGS) entry which is preliminary data.</text>
</comment>
<dbReference type="AlphaFoldDB" id="A0A1G4I1G7"/>